<reference evidence="11" key="1">
    <citation type="submission" date="2016-11" db="EMBL/GenBank/DDBJ databases">
        <authorList>
            <person name="Varghese N."/>
            <person name="Submissions S."/>
        </authorList>
    </citation>
    <scope>NUCLEOTIDE SEQUENCE [LARGE SCALE GENOMIC DNA]</scope>
    <source>
        <strain evidence="11">DSM 22212</strain>
    </source>
</reference>
<dbReference type="GO" id="GO:0006753">
    <property type="term" value="P:nucleoside phosphate metabolic process"/>
    <property type="evidence" value="ECO:0007669"/>
    <property type="project" value="TreeGrafter"/>
</dbReference>
<evidence type="ECO:0000256" key="4">
    <source>
        <dbReference type="ARBA" id="ARBA00016377"/>
    </source>
</evidence>
<evidence type="ECO:0000256" key="6">
    <source>
        <dbReference type="ARBA" id="ARBA00032162"/>
    </source>
</evidence>
<dbReference type="STRING" id="633813.SAMN04488087_0019"/>
<evidence type="ECO:0000256" key="8">
    <source>
        <dbReference type="SAM" id="MobiDB-lite"/>
    </source>
</evidence>
<evidence type="ECO:0000313" key="10">
    <source>
        <dbReference type="EMBL" id="SHK02552.1"/>
    </source>
</evidence>
<dbReference type="Pfam" id="PF00293">
    <property type="entry name" value="NUDIX"/>
    <property type="match status" value="1"/>
</dbReference>
<dbReference type="GO" id="GO:0016787">
    <property type="term" value="F:hydrolase activity"/>
    <property type="evidence" value="ECO:0007669"/>
    <property type="project" value="UniProtKB-KW"/>
</dbReference>
<evidence type="ECO:0000256" key="7">
    <source>
        <dbReference type="ARBA" id="ARBA00032272"/>
    </source>
</evidence>
<feature type="domain" description="Nudix hydrolase" evidence="9">
    <location>
        <begin position="59"/>
        <end position="194"/>
    </location>
</feature>
<protein>
    <recommendedName>
        <fullName evidence="4">GDP-mannose pyrophosphatase</fullName>
    </recommendedName>
    <alternativeName>
        <fullName evidence="6">GDP-mannose hydrolase</fullName>
    </alternativeName>
    <alternativeName>
        <fullName evidence="7">GDPMK</fullName>
    </alternativeName>
</protein>
<dbReference type="InterPro" id="IPR000086">
    <property type="entry name" value="NUDIX_hydrolase_dom"/>
</dbReference>
<dbReference type="AlphaFoldDB" id="A0A1M6P3T9"/>
<evidence type="ECO:0000313" key="11">
    <source>
        <dbReference type="Proteomes" id="UP000185812"/>
    </source>
</evidence>
<comment type="similarity">
    <text evidence="3">Belongs to the Nudix hydrolase family. NudK subfamily.</text>
</comment>
<dbReference type="EMBL" id="FRAU01000001">
    <property type="protein sequence ID" value="SHK02552.1"/>
    <property type="molecule type" value="Genomic_DNA"/>
</dbReference>
<keyword evidence="11" id="KW-1185">Reference proteome</keyword>
<comment type="catalytic activity">
    <reaction evidence="1">
        <text>GDP-alpha-D-mannose + H2O = alpha-D-mannose 1-phosphate + GMP + 2 H(+)</text>
        <dbReference type="Rhea" id="RHEA:27978"/>
        <dbReference type="ChEBI" id="CHEBI:15377"/>
        <dbReference type="ChEBI" id="CHEBI:15378"/>
        <dbReference type="ChEBI" id="CHEBI:57527"/>
        <dbReference type="ChEBI" id="CHEBI:58115"/>
        <dbReference type="ChEBI" id="CHEBI:58409"/>
    </reaction>
</comment>
<feature type="region of interest" description="Disordered" evidence="8">
    <location>
        <begin position="1"/>
        <end position="21"/>
    </location>
</feature>
<dbReference type="InterPro" id="IPR015797">
    <property type="entry name" value="NUDIX_hydrolase-like_dom_sf"/>
</dbReference>
<accession>A0A1M6P3T9</accession>
<dbReference type="PROSITE" id="PS51462">
    <property type="entry name" value="NUDIX"/>
    <property type="match status" value="1"/>
</dbReference>
<proteinExistence type="inferred from homology"/>
<comment type="cofactor">
    <cofactor evidence="2">
        <name>Mg(2+)</name>
        <dbReference type="ChEBI" id="CHEBI:18420"/>
    </cofactor>
</comment>
<evidence type="ECO:0000256" key="1">
    <source>
        <dbReference type="ARBA" id="ARBA00000847"/>
    </source>
</evidence>
<keyword evidence="5" id="KW-0378">Hydrolase</keyword>
<feature type="compositionally biased region" description="Basic and acidic residues" evidence="8">
    <location>
        <begin position="1"/>
        <end position="12"/>
    </location>
</feature>
<evidence type="ECO:0000256" key="3">
    <source>
        <dbReference type="ARBA" id="ARBA00007275"/>
    </source>
</evidence>
<organism evidence="10 11">
    <name type="scientific">Rhodothermus profundi</name>
    <dbReference type="NCBI Taxonomy" id="633813"/>
    <lineage>
        <taxon>Bacteria</taxon>
        <taxon>Pseudomonadati</taxon>
        <taxon>Rhodothermota</taxon>
        <taxon>Rhodothermia</taxon>
        <taxon>Rhodothermales</taxon>
        <taxon>Rhodothermaceae</taxon>
        <taxon>Rhodothermus</taxon>
    </lineage>
</organism>
<name>A0A1M6P3T9_9BACT</name>
<sequence>MGDTDNRVEGKPSSKPLIAMPDVQEQTRTSEQVFDGCLLKVYRDEVTLPDGRHSVREWINHPGASAVVPLFPDGTTVLVRQFRYPPRRFFLEVPAGKLDRPGEDPEAVARRELEEETGWRARTLIYLASLYPCIGYSNEIIHFFLARDLEPGRQQLAEGEWLDVVRMPLKEAIQKARQGEIADMKSTTALLLADAFLQKNGKVVG</sequence>
<dbReference type="SUPFAM" id="SSF55811">
    <property type="entry name" value="Nudix"/>
    <property type="match status" value="1"/>
</dbReference>
<dbReference type="GO" id="GO:0019693">
    <property type="term" value="P:ribose phosphate metabolic process"/>
    <property type="evidence" value="ECO:0007669"/>
    <property type="project" value="TreeGrafter"/>
</dbReference>
<dbReference type="Gene3D" id="3.90.79.10">
    <property type="entry name" value="Nucleoside Triphosphate Pyrophosphohydrolase"/>
    <property type="match status" value="1"/>
</dbReference>
<dbReference type="PANTHER" id="PTHR11839">
    <property type="entry name" value="UDP/ADP-SUGAR PYROPHOSPHATASE"/>
    <property type="match status" value="1"/>
</dbReference>
<dbReference type="PANTHER" id="PTHR11839:SF18">
    <property type="entry name" value="NUDIX HYDROLASE DOMAIN-CONTAINING PROTEIN"/>
    <property type="match status" value="1"/>
</dbReference>
<gene>
    <name evidence="10" type="ORF">SAMN04488087_0019</name>
</gene>
<evidence type="ECO:0000256" key="5">
    <source>
        <dbReference type="ARBA" id="ARBA00022801"/>
    </source>
</evidence>
<dbReference type="Proteomes" id="UP000185812">
    <property type="component" value="Unassembled WGS sequence"/>
</dbReference>
<evidence type="ECO:0000256" key="2">
    <source>
        <dbReference type="ARBA" id="ARBA00001946"/>
    </source>
</evidence>
<evidence type="ECO:0000259" key="9">
    <source>
        <dbReference type="PROSITE" id="PS51462"/>
    </source>
</evidence>
<dbReference type="GO" id="GO:0005829">
    <property type="term" value="C:cytosol"/>
    <property type="evidence" value="ECO:0007669"/>
    <property type="project" value="TreeGrafter"/>
</dbReference>